<dbReference type="GeneID" id="26304115"/>
<reference evidence="2" key="1">
    <citation type="journal article" date="2014" name="Genome Announc.">
        <title>Draft Genome Sequence of the Yeast Pseudozyma antarctica Type Strain JCM10317, a Producer of the Glycolipid Biosurfactants, Mannosylerythritol Lipids.</title>
        <authorList>
            <person name="Saika A."/>
            <person name="Koike H."/>
            <person name="Hori T."/>
            <person name="Fukuoka T."/>
            <person name="Sato S."/>
            <person name="Habe H."/>
            <person name="Kitamoto D."/>
            <person name="Morita T."/>
        </authorList>
    </citation>
    <scope>NUCLEOTIDE SEQUENCE [LARGE SCALE GENOMIC DNA]</scope>
    <source>
        <strain evidence="2">JCM 10317</strain>
    </source>
</reference>
<protein>
    <submittedName>
        <fullName evidence="1">Uncharacterized protein</fullName>
    </submittedName>
</protein>
<gene>
    <name evidence="1" type="ORF">PAN0_007d3203</name>
</gene>
<organism evidence="1 2">
    <name type="scientific">Pseudozyma antarctica</name>
    <name type="common">Yeast</name>
    <name type="synonym">Candida antarctica</name>
    <dbReference type="NCBI Taxonomy" id="84753"/>
    <lineage>
        <taxon>Eukaryota</taxon>
        <taxon>Fungi</taxon>
        <taxon>Dikarya</taxon>
        <taxon>Basidiomycota</taxon>
        <taxon>Ustilaginomycotina</taxon>
        <taxon>Ustilaginomycetes</taxon>
        <taxon>Ustilaginales</taxon>
        <taxon>Ustilaginaceae</taxon>
        <taxon>Moesziomyces</taxon>
    </lineage>
</organism>
<dbReference type="EMBL" id="DF830074">
    <property type="protein sequence ID" value="GAK64987.1"/>
    <property type="molecule type" value="Genomic_DNA"/>
</dbReference>
<evidence type="ECO:0000313" key="2">
    <source>
        <dbReference type="Proteomes" id="UP000053758"/>
    </source>
</evidence>
<keyword evidence="2" id="KW-1185">Reference proteome</keyword>
<dbReference type="OrthoDB" id="10309877at2759"/>
<dbReference type="Proteomes" id="UP000053758">
    <property type="component" value="Unassembled WGS sequence"/>
</dbReference>
<dbReference type="HOGENOM" id="CLU_1807069_0_0_1"/>
<accession>A0A081CE91</accession>
<sequence length="134" mass="14272">MKLLTSFVLMAPVFAGLASADWVAQDPPNMTVPALCANTDASRACFTTDIGDLTPGAGSHFKGFIADDKKSFVVVPDTDSSASLVVGRYKININWNATGNNDKNCAAVDIEDQNGNEITNYLTCSSAKWYNLSA</sequence>
<proteinExistence type="predicted"/>
<name>A0A081CE91_PSEA2</name>
<dbReference type="RefSeq" id="XP_014656774.1">
    <property type="nucleotide sequence ID" value="XM_014801288.1"/>
</dbReference>
<dbReference type="AlphaFoldDB" id="A0A081CE91"/>
<evidence type="ECO:0000313" key="1">
    <source>
        <dbReference type="EMBL" id="GAK64987.1"/>
    </source>
</evidence>